<name>A0A1M2VI04_TRAPU</name>
<keyword evidence="2" id="KW-1185">Reference proteome</keyword>
<proteinExistence type="predicted"/>
<dbReference type="OMA" id="DQWASES"/>
<dbReference type="OrthoDB" id="3226064at2759"/>
<organism evidence="1 2">
    <name type="scientific">Trametes pubescens</name>
    <name type="common">White-rot fungus</name>
    <dbReference type="NCBI Taxonomy" id="154538"/>
    <lineage>
        <taxon>Eukaryota</taxon>
        <taxon>Fungi</taxon>
        <taxon>Dikarya</taxon>
        <taxon>Basidiomycota</taxon>
        <taxon>Agaricomycotina</taxon>
        <taxon>Agaricomycetes</taxon>
        <taxon>Polyporales</taxon>
        <taxon>Polyporaceae</taxon>
        <taxon>Trametes</taxon>
    </lineage>
</organism>
<evidence type="ECO:0000313" key="1">
    <source>
        <dbReference type="EMBL" id="OJT07224.1"/>
    </source>
</evidence>
<comment type="caution">
    <text evidence="1">The sequence shown here is derived from an EMBL/GenBank/DDBJ whole genome shotgun (WGS) entry which is preliminary data.</text>
</comment>
<accession>A0A1M2VI04</accession>
<gene>
    <name evidence="1" type="ORF">TRAPUB_1901</name>
</gene>
<protein>
    <submittedName>
        <fullName evidence="1">Uncharacterized protein</fullName>
    </submittedName>
</protein>
<dbReference type="STRING" id="154538.A0A1M2VI04"/>
<evidence type="ECO:0000313" key="2">
    <source>
        <dbReference type="Proteomes" id="UP000184267"/>
    </source>
</evidence>
<dbReference type="Proteomes" id="UP000184267">
    <property type="component" value="Unassembled WGS sequence"/>
</dbReference>
<reference evidence="1 2" key="1">
    <citation type="submission" date="2016-10" db="EMBL/GenBank/DDBJ databases">
        <title>Genome sequence of the basidiomycete white-rot fungus Trametes pubescens.</title>
        <authorList>
            <person name="Makela M.R."/>
            <person name="Granchi Z."/>
            <person name="Peng M."/>
            <person name="De Vries R.P."/>
            <person name="Grigoriev I."/>
            <person name="Riley R."/>
            <person name="Hilden K."/>
        </authorList>
    </citation>
    <scope>NUCLEOTIDE SEQUENCE [LARGE SCALE GENOMIC DNA]</scope>
    <source>
        <strain evidence="1 2">FBCC735</strain>
    </source>
</reference>
<dbReference type="AlphaFoldDB" id="A0A1M2VI04"/>
<dbReference type="EMBL" id="MNAD01001207">
    <property type="protein sequence ID" value="OJT07224.1"/>
    <property type="molecule type" value="Genomic_DNA"/>
</dbReference>
<sequence>MQLSGEFDDSRMGEAVRLIGMTLRIEHYSPSLVPGYEHLPTIHVVGQSDGASIVGQPRHIHGTVGVVADGSVRWTLFSSVEGADVDEWVSEGVQVGGVGSAMGFLGMWTGAQHERMDPLGKMPLLRTNVY</sequence>